<keyword evidence="2" id="KW-1185">Reference proteome</keyword>
<organism evidence="1 2">
    <name type="scientific">Devosia equisanguinis</name>
    <dbReference type="NCBI Taxonomy" id="2490941"/>
    <lineage>
        <taxon>Bacteria</taxon>
        <taxon>Pseudomonadati</taxon>
        <taxon>Pseudomonadota</taxon>
        <taxon>Alphaproteobacteria</taxon>
        <taxon>Hyphomicrobiales</taxon>
        <taxon>Devosiaceae</taxon>
        <taxon>Devosia</taxon>
    </lineage>
</organism>
<evidence type="ECO:0000313" key="1">
    <source>
        <dbReference type="EMBL" id="VDS04896.1"/>
    </source>
</evidence>
<sequence length="79" mass="8889">MAFYVRDEATDDAVRKLARLTGQSLTVTVRHAVEAEYARRKQAVPLMERLKPLVDRYQAFPASGEQADKAFFDALSGDE</sequence>
<proteinExistence type="predicted"/>
<dbReference type="OrthoDB" id="9814421at2"/>
<dbReference type="RefSeq" id="WP_126150440.1">
    <property type="nucleotide sequence ID" value="NZ_JBHTMH010000004.1"/>
</dbReference>
<dbReference type="EMBL" id="UZWD01000025">
    <property type="protein sequence ID" value="VDS04896.1"/>
    <property type="molecule type" value="Genomic_DNA"/>
</dbReference>
<dbReference type="InterPro" id="IPR011660">
    <property type="entry name" value="VapB-like"/>
</dbReference>
<gene>
    <name evidence="1" type="ORF">DEVEQU_02037</name>
</gene>
<evidence type="ECO:0000313" key="2">
    <source>
        <dbReference type="Proteomes" id="UP000268844"/>
    </source>
</evidence>
<accession>A0A447IBM2</accession>
<dbReference type="AlphaFoldDB" id="A0A447IBM2"/>
<dbReference type="Pfam" id="PF07704">
    <property type="entry name" value="PSK_trans_fac"/>
    <property type="match status" value="1"/>
</dbReference>
<reference evidence="1 2" key="1">
    <citation type="submission" date="2018-12" db="EMBL/GenBank/DDBJ databases">
        <authorList>
            <person name="Criscuolo A."/>
        </authorList>
    </citation>
    <scope>NUCLEOTIDE SEQUENCE [LARGE SCALE GENOMIC DNA]</scope>
    <source>
        <strain evidence="1">ACIP1116281</strain>
    </source>
</reference>
<protein>
    <submittedName>
        <fullName evidence="1">Rv0623-like transcription factor</fullName>
    </submittedName>
</protein>
<name>A0A447IBM2_9HYPH</name>
<dbReference type="Proteomes" id="UP000268844">
    <property type="component" value="Unassembled WGS sequence"/>
</dbReference>